<gene>
    <name evidence="3" type="ORF">DHEL01_v205863</name>
</gene>
<keyword evidence="4" id="KW-1185">Reference proteome</keyword>
<dbReference type="EMBL" id="MAVT02000449">
    <property type="protein sequence ID" value="POS75737.1"/>
    <property type="molecule type" value="Genomic_DNA"/>
</dbReference>
<dbReference type="Proteomes" id="UP000094444">
    <property type="component" value="Unassembled WGS sequence"/>
</dbReference>
<organism evidence="3 4">
    <name type="scientific">Diaporthe helianthi</name>
    <dbReference type="NCBI Taxonomy" id="158607"/>
    <lineage>
        <taxon>Eukaryota</taxon>
        <taxon>Fungi</taxon>
        <taxon>Dikarya</taxon>
        <taxon>Ascomycota</taxon>
        <taxon>Pezizomycotina</taxon>
        <taxon>Sordariomycetes</taxon>
        <taxon>Sordariomycetidae</taxon>
        <taxon>Diaporthales</taxon>
        <taxon>Diaporthaceae</taxon>
        <taxon>Diaporthe</taxon>
    </lineage>
</organism>
<name>A0A2P5HZQ9_DIAHE</name>
<dbReference type="OrthoDB" id="4578803at2759"/>
<evidence type="ECO:0000256" key="2">
    <source>
        <dbReference type="SAM" id="SignalP"/>
    </source>
</evidence>
<proteinExistence type="predicted"/>
<accession>A0A2P5HZQ9</accession>
<sequence length="196" mass="19295">MKLLRHVQIALVAAIPAQGQTPSSTSSREPTTTASESGLTLTLTSSASTSSSTSPEGCPTVTLTSNICQSCATPDCVELQPLTNACDCPSAIPTVFVDYPCESGCGGIGCAANYVFFTANCTTETSTASSLSSGTAPANSTASVTGTGNSTASGVTSSGTSTRSGGSATGTGTAAESSSSVAAAAGRMRPFWMGLF</sequence>
<keyword evidence="2" id="KW-0732">Signal</keyword>
<evidence type="ECO:0000256" key="1">
    <source>
        <dbReference type="SAM" id="MobiDB-lite"/>
    </source>
</evidence>
<feature type="compositionally biased region" description="Low complexity" evidence="1">
    <location>
        <begin position="21"/>
        <end position="39"/>
    </location>
</feature>
<dbReference type="InParanoid" id="A0A2P5HZQ9"/>
<protein>
    <submittedName>
        <fullName evidence="3">Uncharacterized protein</fullName>
    </submittedName>
</protein>
<feature type="signal peptide" evidence="2">
    <location>
        <begin position="1"/>
        <end position="19"/>
    </location>
</feature>
<evidence type="ECO:0000313" key="3">
    <source>
        <dbReference type="EMBL" id="POS75737.1"/>
    </source>
</evidence>
<feature type="chain" id="PRO_5015171622" evidence="2">
    <location>
        <begin position="20"/>
        <end position="196"/>
    </location>
</feature>
<comment type="caution">
    <text evidence="3">The sequence shown here is derived from an EMBL/GenBank/DDBJ whole genome shotgun (WGS) entry which is preliminary data.</text>
</comment>
<dbReference type="AlphaFoldDB" id="A0A2P5HZQ9"/>
<reference evidence="3" key="1">
    <citation type="submission" date="2017-09" db="EMBL/GenBank/DDBJ databases">
        <title>Polyketide synthases of a Diaporthe helianthi virulent isolate.</title>
        <authorList>
            <person name="Baroncelli R."/>
        </authorList>
    </citation>
    <scope>NUCLEOTIDE SEQUENCE [LARGE SCALE GENOMIC DNA]</scope>
    <source>
        <strain evidence="3">7/96</strain>
    </source>
</reference>
<feature type="region of interest" description="Disordered" evidence="1">
    <location>
        <begin position="127"/>
        <end position="179"/>
    </location>
</feature>
<evidence type="ECO:0000313" key="4">
    <source>
        <dbReference type="Proteomes" id="UP000094444"/>
    </source>
</evidence>
<feature type="region of interest" description="Disordered" evidence="1">
    <location>
        <begin position="18"/>
        <end position="39"/>
    </location>
</feature>